<dbReference type="AlphaFoldDB" id="A0A0F6U062"/>
<dbReference type="KEGG" id="cama:F384_22610"/>
<proteinExistence type="predicted"/>
<accession>A0A0F6U062</accession>
<gene>
    <name evidence="1" type="ORF">F384_22610</name>
</gene>
<sequence>MARVKERGGKVLMFSCPHCQEGIETPAAPQGDVWDSTTTCPFCDAMFVKYVTHNSVTTEAMPQEQ</sequence>
<dbReference type="HOGENOM" id="CLU_2649042_0_0_6"/>
<evidence type="ECO:0000313" key="1">
    <source>
        <dbReference type="EMBL" id="AKE62021.1"/>
    </source>
</evidence>
<dbReference type="Proteomes" id="UP000034085">
    <property type="component" value="Chromosome"/>
</dbReference>
<organism evidence="1 2">
    <name type="scientific">Citrobacter amalonaticus Y19</name>
    <dbReference type="NCBI Taxonomy" id="1261127"/>
    <lineage>
        <taxon>Bacteria</taxon>
        <taxon>Pseudomonadati</taxon>
        <taxon>Pseudomonadota</taxon>
        <taxon>Gammaproteobacteria</taxon>
        <taxon>Enterobacterales</taxon>
        <taxon>Enterobacteriaceae</taxon>
        <taxon>Citrobacter</taxon>
    </lineage>
</organism>
<protein>
    <submittedName>
        <fullName evidence="1">Uncharacterized protein</fullName>
    </submittedName>
</protein>
<dbReference type="PATRIC" id="fig|1261127.3.peg.4688"/>
<name>A0A0F6U062_CITAM</name>
<dbReference type="EMBL" id="CP011132">
    <property type="protein sequence ID" value="AKE62021.1"/>
    <property type="molecule type" value="Genomic_DNA"/>
</dbReference>
<evidence type="ECO:0000313" key="2">
    <source>
        <dbReference type="Proteomes" id="UP000034085"/>
    </source>
</evidence>
<reference evidence="1 2" key="1">
    <citation type="journal article" date="2013" name="Appl. Microbiol. Biotechnol.">
        <title>Glycerol assimilation and production of 1,3-propanediol by Citrobacter amalonaticus Y19.</title>
        <authorList>
            <person name="Ainala S.K."/>
            <person name="Ashok S."/>
            <person name="Ko Y."/>
            <person name="Park S."/>
        </authorList>
    </citation>
    <scope>NUCLEOTIDE SEQUENCE [LARGE SCALE GENOMIC DNA]</scope>
    <source>
        <strain evidence="1 2">Y19</strain>
    </source>
</reference>